<keyword evidence="2" id="KW-1185">Reference proteome</keyword>
<organism evidence="1 2">
    <name type="scientific">Persea americana</name>
    <name type="common">Avocado</name>
    <dbReference type="NCBI Taxonomy" id="3435"/>
    <lineage>
        <taxon>Eukaryota</taxon>
        <taxon>Viridiplantae</taxon>
        <taxon>Streptophyta</taxon>
        <taxon>Embryophyta</taxon>
        <taxon>Tracheophyta</taxon>
        <taxon>Spermatophyta</taxon>
        <taxon>Magnoliopsida</taxon>
        <taxon>Magnoliidae</taxon>
        <taxon>Laurales</taxon>
        <taxon>Lauraceae</taxon>
        <taxon>Persea</taxon>
    </lineage>
</organism>
<evidence type="ECO:0000313" key="1">
    <source>
        <dbReference type="EMBL" id="KAJ8636197.1"/>
    </source>
</evidence>
<dbReference type="Proteomes" id="UP001234297">
    <property type="component" value="Chromosome 3"/>
</dbReference>
<comment type="caution">
    <text evidence="1">The sequence shown here is derived from an EMBL/GenBank/DDBJ whole genome shotgun (WGS) entry which is preliminary data.</text>
</comment>
<reference evidence="1 2" key="1">
    <citation type="journal article" date="2022" name="Hortic Res">
        <title>A haplotype resolved chromosomal level avocado genome allows analysis of novel avocado genes.</title>
        <authorList>
            <person name="Nath O."/>
            <person name="Fletcher S.J."/>
            <person name="Hayward A."/>
            <person name="Shaw L.M."/>
            <person name="Masouleh A.K."/>
            <person name="Furtado A."/>
            <person name="Henry R.J."/>
            <person name="Mitter N."/>
        </authorList>
    </citation>
    <scope>NUCLEOTIDE SEQUENCE [LARGE SCALE GENOMIC DNA]</scope>
    <source>
        <strain evidence="2">cv. Hass</strain>
    </source>
</reference>
<gene>
    <name evidence="1" type="ORF">MRB53_010464</name>
</gene>
<proteinExistence type="predicted"/>
<protein>
    <submittedName>
        <fullName evidence="1">Uncharacterized protein</fullName>
    </submittedName>
</protein>
<dbReference type="EMBL" id="CM056811">
    <property type="protein sequence ID" value="KAJ8636197.1"/>
    <property type="molecule type" value="Genomic_DNA"/>
</dbReference>
<accession>A0ACC2LSW2</accession>
<evidence type="ECO:0000313" key="2">
    <source>
        <dbReference type="Proteomes" id="UP001234297"/>
    </source>
</evidence>
<name>A0ACC2LSW2_PERAE</name>
<sequence length="136" mass="14509">MNLLPFFDSSQARTALDDAREGEIIRRKPRLLKQELAEEENGIMGSVVLNVAFDDGVPGMGGGFLDAVEDGPGVFERADLGIGIGIEREEGGEHGGHLVGLDGGCMELFYLFLGPAGSEKKTDLLLQLLEMGFSLG</sequence>